<accession>A0ABU7R2X2</accession>
<dbReference type="EMBL" id="JAZGJU010000040">
    <property type="protein sequence ID" value="MEE6129128.1"/>
    <property type="molecule type" value="Genomic_DNA"/>
</dbReference>
<dbReference type="RefSeq" id="WP_330937436.1">
    <property type="nucleotide sequence ID" value="NZ_JAZGJU010000040.1"/>
</dbReference>
<name>A0ABU7R2X2_9FLAO</name>
<keyword evidence="3" id="KW-1185">Reference proteome</keyword>
<feature type="region of interest" description="Disordered" evidence="1">
    <location>
        <begin position="1"/>
        <end position="23"/>
    </location>
</feature>
<evidence type="ECO:0000313" key="2">
    <source>
        <dbReference type="EMBL" id="MEE6129128.1"/>
    </source>
</evidence>
<dbReference type="Proteomes" id="UP001350005">
    <property type="component" value="Unassembled WGS sequence"/>
</dbReference>
<dbReference type="InterPro" id="IPR011604">
    <property type="entry name" value="PDDEXK-like_dom_sf"/>
</dbReference>
<proteinExistence type="predicted"/>
<evidence type="ECO:0000256" key="1">
    <source>
        <dbReference type="SAM" id="MobiDB-lite"/>
    </source>
</evidence>
<dbReference type="Gene3D" id="3.90.320.10">
    <property type="match status" value="1"/>
</dbReference>
<comment type="caution">
    <text evidence="2">The sequence shown here is derived from an EMBL/GenBank/DDBJ whole genome shotgun (WGS) entry which is preliminary data.</text>
</comment>
<protein>
    <submittedName>
        <fullName evidence="2">PD-(D/E)XK nuclease-like domain-containing protein</fullName>
    </submittedName>
</protein>
<reference evidence="2 3" key="1">
    <citation type="submission" date="2024-01" db="EMBL/GenBank/DDBJ databases">
        <title>Whole genome of Chryseobacterium arthrosphaerae NNCa 2741.</title>
        <authorList>
            <person name="Boriskina E.V."/>
            <person name="Gordinskaya N.A."/>
            <person name="Kropotov V.S."/>
            <person name="Alekseeva A.E."/>
            <person name="Makhova M.A."/>
            <person name="Kryazhev D.V."/>
            <person name="Shkurkina I.S."/>
        </authorList>
    </citation>
    <scope>NUCLEOTIDE SEQUENCE [LARGE SCALE GENOMIC DNA]</scope>
    <source>
        <strain evidence="2 3">NNCa 2741</strain>
    </source>
</reference>
<evidence type="ECO:0000313" key="3">
    <source>
        <dbReference type="Proteomes" id="UP001350005"/>
    </source>
</evidence>
<gene>
    <name evidence="2" type="ORF">V2E39_17135</name>
</gene>
<sequence length="334" mass="38626">MGAMKNTAIEQQEQNAAPVPYESSPKNDLIQKLISKDFHLSYSKLKHLTSPVNFINAMLEPKTKNAGMTLGTIVDCLLLTEEKFEREFSVVKSAPTTDLQVNFVTTVIDKMKMESVDDQELFQEKFDEAYGECYKKGSSDSLDHLKDYIIALIQGKEVISSDDYEKAKKIVERLKNADEVCDELAEMESFQKKLEFKYKGWNFICFLDTYFPGGFDDLKFASDCSPDKYQRDLEKFCYDIQIGVYAIGFEVIYGNFNPTVKHIVYDAVGNYGVYPIDSAYVDYCKRKVDFMISCLDHMITKKAFDKSYNFFRRQHIIYKPKWAPGFDHTIFNEE</sequence>
<organism evidence="2 3">
    <name type="scientific">Chryseobacterium arthrosphaerae</name>
    <dbReference type="NCBI Taxonomy" id="651561"/>
    <lineage>
        <taxon>Bacteria</taxon>
        <taxon>Pseudomonadati</taxon>
        <taxon>Bacteroidota</taxon>
        <taxon>Flavobacteriia</taxon>
        <taxon>Flavobacteriales</taxon>
        <taxon>Weeksellaceae</taxon>
        <taxon>Chryseobacterium group</taxon>
        <taxon>Chryseobacterium</taxon>
    </lineage>
</organism>